<dbReference type="Proteomes" id="UP001556653">
    <property type="component" value="Unassembled WGS sequence"/>
</dbReference>
<dbReference type="PANTHER" id="PTHR31891">
    <property type="entry name" value="FORMAMIDASE C869.04-RELATED"/>
    <property type="match status" value="1"/>
</dbReference>
<dbReference type="RefSeq" id="WP_367966565.1">
    <property type="nucleotide sequence ID" value="NZ_JBAKFJ010000001.1"/>
</dbReference>
<keyword evidence="2" id="KW-1185">Reference proteome</keyword>
<dbReference type="SUPFAM" id="SSF141130">
    <property type="entry name" value="Acetamidase/Formamidase-like"/>
    <property type="match status" value="1"/>
</dbReference>
<dbReference type="EMBL" id="JBAKFJ010000001">
    <property type="protein sequence ID" value="MEX0386087.1"/>
    <property type="molecule type" value="Genomic_DNA"/>
</dbReference>
<name>A0ABV3S7I3_9GAMM</name>
<proteinExistence type="predicted"/>
<dbReference type="Pfam" id="PF03069">
    <property type="entry name" value="FmdA_AmdA"/>
    <property type="match status" value="2"/>
</dbReference>
<evidence type="ECO:0000313" key="1">
    <source>
        <dbReference type="EMBL" id="MEX0386087.1"/>
    </source>
</evidence>
<gene>
    <name evidence="1" type="ORF">V6X64_03625</name>
</gene>
<dbReference type="PANTHER" id="PTHR31891:SF1">
    <property type="entry name" value="FORMAMIDASE C869.04-RELATED"/>
    <property type="match status" value="1"/>
</dbReference>
<organism evidence="1 2">
    <name type="scientific">Spiribacter onubensis</name>
    <dbReference type="NCBI Taxonomy" id="3122420"/>
    <lineage>
        <taxon>Bacteria</taxon>
        <taxon>Pseudomonadati</taxon>
        <taxon>Pseudomonadota</taxon>
        <taxon>Gammaproteobacteria</taxon>
        <taxon>Chromatiales</taxon>
        <taxon>Ectothiorhodospiraceae</taxon>
        <taxon>Spiribacter</taxon>
    </lineage>
</organism>
<dbReference type="Gene3D" id="2.60.120.580">
    <property type="entry name" value="Acetamidase/Formamidase-like domains"/>
    <property type="match status" value="2"/>
</dbReference>
<comment type="caution">
    <text evidence="1">The sequence shown here is derived from an EMBL/GenBank/DDBJ whole genome shotgun (WGS) entry which is preliminary data.</text>
</comment>
<protein>
    <submittedName>
        <fullName evidence="1">Acetamidase/formamidase family protein</fullName>
    </submittedName>
</protein>
<sequence>MPTPHHLHATPETVAWGYLDAAREPVMHVASGDEIVIDTISGEPCNLPDDAGRVLPDHRAVLEAQRKERGEGVHHLTGPVHVEGARPGDFLQVDILSARPRQDWGFCEILPLKGILPEEFTDYQQILIDIDRDSGIATLPWGQSFALDPFFGIMAVAPPPEWGRLGSPVPWAFGGNIDNRALTAGTTLYLPVFNDGALFSAGDGHGRQGDGEVCIDALETALQGRFRLTVRRDIDEAGPFAESDAHLISMGLHPSLDRAAEQAVRQMVRLITARSRLDRNQAYMMCSMLGDLRITQVVDGNKGVHMLYPKDML</sequence>
<dbReference type="InterPro" id="IPR004304">
    <property type="entry name" value="FmdA_AmdA"/>
</dbReference>
<evidence type="ECO:0000313" key="2">
    <source>
        <dbReference type="Proteomes" id="UP001556653"/>
    </source>
</evidence>
<accession>A0ABV3S7I3</accession>
<reference evidence="1 2" key="1">
    <citation type="submission" date="2024-02" db="EMBL/GenBank/DDBJ databases">
        <title>New especies of Spiribacter isolated from saline water.</title>
        <authorList>
            <person name="Leon M.J."/>
            <person name="De La Haba R."/>
            <person name="Sanchez-Porro C."/>
            <person name="Ventosa A."/>
        </authorList>
    </citation>
    <scope>NUCLEOTIDE SEQUENCE [LARGE SCALE GENOMIC DNA]</scope>
    <source>
        <strain evidence="2">ag22IC4-227</strain>
    </source>
</reference>
<dbReference type="Gene3D" id="3.10.28.20">
    <property type="entry name" value="Acetamidase/Formamidase-like domains"/>
    <property type="match status" value="1"/>
</dbReference>